<dbReference type="InterPro" id="IPR001375">
    <property type="entry name" value="Peptidase_S9_cat"/>
</dbReference>
<reference evidence="5 6" key="1">
    <citation type="submission" date="2017-02" db="EMBL/GenBank/DDBJ databases">
        <title>Draft genome of Saccharomonospora sp. 154.</title>
        <authorList>
            <person name="Alonso-Carmona G.S."/>
            <person name="De La Haba R."/>
            <person name="Vera-Gargallo B."/>
            <person name="Sandoval-Trujillo A.H."/>
            <person name="Ramirez-Duran N."/>
            <person name="Ventosa A."/>
        </authorList>
    </citation>
    <scope>NUCLEOTIDE SEQUENCE [LARGE SCALE GENOMIC DNA]</scope>
    <source>
        <strain evidence="5 6">LRS4.154</strain>
    </source>
</reference>
<dbReference type="SUPFAM" id="SSF53474">
    <property type="entry name" value="alpha/beta-Hydrolases"/>
    <property type="match status" value="1"/>
</dbReference>
<dbReference type="EMBL" id="MWIH01000005">
    <property type="protein sequence ID" value="OQO91938.1"/>
    <property type="molecule type" value="Genomic_DNA"/>
</dbReference>
<keyword evidence="1" id="KW-0378">Hydrolase</keyword>
<protein>
    <submittedName>
        <fullName evidence="5">Dipeptidyl aminopeptidase</fullName>
    </submittedName>
</protein>
<dbReference type="SUPFAM" id="SSF82171">
    <property type="entry name" value="DPP6 N-terminal domain-like"/>
    <property type="match status" value="1"/>
</dbReference>
<comment type="caution">
    <text evidence="5">The sequence shown here is derived from an EMBL/GenBank/DDBJ whole genome shotgun (WGS) entry which is preliminary data.</text>
</comment>
<proteinExistence type="predicted"/>
<keyword evidence="5" id="KW-0645">Protease</keyword>
<keyword evidence="6" id="KW-1185">Reference proteome</keyword>
<feature type="region of interest" description="Disordered" evidence="3">
    <location>
        <begin position="177"/>
        <end position="199"/>
    </location>
</feature>
<dbReference type="Gene3D" id="2.120.10.30">
    <property type="entry name" value="TolB, C-terminal domain"/>
    <property type="match status" value="2"/>
</dbReference>
<dbReference type="Pfam" id="PF07676">
    <property type="entry name" value="PD40"/>
    <property type="match status" value="2"/>
</dbReference>
<keyword evidence="2" id="KW-0720">Serine protease</keyword>
<dbReference type="GO" id="GO:0004177">
    <property type="term" value="F:aminopeptidase activity"/>
    <property type="evidence" value="ECO:0007669"/>
    <property type="project" value="UniProtKB-KW"/>
</dbReference>
<dbReference type="Gene3D" id="3.40.50.1820">
    <property type="entry name" value="alpha/beta hydrolase"/>
    <property type="match status" value="1"/>
</dbReference>
<dbReference type="RefSeq" id="WP_081191077.1">
    <property type="nucleotide sequence ID" value="NZ_MWIH01000005.1"/>
</dbReference>
<evidence type="ECO:0000313" key="5">
    <source>
        <dbReference type="EMBL" id="OQO91938.1"/>
    </source>
</evidence>
<dbReference type="GO" id="GO:0004252">
    <property type="term" value="F:serine-type endopeptidase activity"/>
    <property type="evidence" value="ECO:0007669"/>
    <property type="project" value="TreeGrafter"/>
</dbReference>
<dbReference type="AlphaFoldDB" id="A0A1V9A4G4"/>
<dbReference type="PANTHER" id="PTHR42776">
    <property type="entry name" value="SERINE PEPTIDASE S9 FAMILY MEMBER"/>
    <property type="match status" value="1"/>
</dbReference>
<evidence type="ECO:0000259" key="4">
    <source>
        <dbReference type="Pfam" id="PF00326"/>
    </source>
</evidence>
<dbReference type="GO" id="GO:0006508">
    <property type="term" value="P:proteolysis"/>
    <property type="evidence" value="ECO:0007669"/>
    <property type="project" value="InterPro"/>
</dbReference>
<dbReference type="InterPro" id="IPR029058">
    <property type="entry name" value="AB_hydrolase_fold"/>
</dbReference>
<dbReference type="InterPro" id="IPR011042">
    <property type="entry name" value="6-blade_b-propeller_TolB-like"/>
</dbReference>
<dbReference type="InterPro" id="IPR011659">
    <property type="entry name" value="WD40"/>
</dbReference>
<evidence type="ECO:0000313" key="6">
    <source>
        <dbReference type="Proteomes" id="UP000192591"/>
    </source>
</evidence>
<dbReference type="Proteomes" id="UP000192591">
    <property type="component" value="Unassembled WGS sequence"/>
</dbReference>
<feature type="domain" description="Peptidase S9 prolyl oligopeptidase catalytic" evidence="4">
    <location>
        <begin position="444"/>
        <end position="646"/>
    </location>
</feature>
<gene>
    <name evidence="5" type="ORF">B1813_06545</name>
</gene>
<evidence type="ECO:0000256" key="3">
    <source>
        <dbReference type="SAM" id="MobiDB-lite"/>
    </source>
</evidence>
<dbReference type="STRING" id="1962155.B1813_06545"/>
<evidence type="ECO:0000256" key="2">
    <source>
        <dbReference type="ARBA" id="ARBA00022825"/>
    </source>
</evidence>
<keyword evidence="5" id="KW-0031">Aminopeptidase</keyword>
<evidence type="ECO:0000256" key="1">
    <source>
        <dbReference type="ARBA" id="ARBA00022801"/>
    </source>
</evidence>
<sequence length="649" mass="69465">MRPTDLERVAVPGRPALRGELLLTAVARPDPRSDSYRGALVRVGPDGVTAWTHGERDTAPAVSPDGRWVAFLRAQGSDAPQLHVMPSAGGEPRRLTSLPLGAGAPVWSPDSSRVAFVARVAEEGRYGTGTRPDGEVIRAEAEAPRRITRRDYRIDGEGFIRDRPSRLFVLDLPPAGELGSEPVEPEPLTDTAASVKDPCWTPDGTGVVVVAPRDWDAEETLHSDLYVVPAEGGTPRRLVPCPGTAAHPAVDRDGTVYFYSTEFDGLDAAARNAGLWASDLDGTTPRRLTDVQTVDCDPACGPPVPRSGDVLVAVRHRGAVELRGVPRDADGATLETVPLLAGEGAAVRSFAADGDRVTVVCSGPTDTGEVLLVEADGAARVLTDFSAPLREAGVLPATEVTATAPDGYPVHGWVVAPEGEGPHPVLLVVHGGPFAQYDRGLFDEAQIYASAGYLVVLGNPRGSAGYGQAHGRAVVRALGTVDADDLLALLDAVVTRPDADADRVGVMGGSYGGFMTGWLAAHHGHRFRAAWSERAVNAWDSFTGASDIGWFFTGAYVGDDVAEQRRRSPLTYADRITVPFAIAHSEQDWRCPLEQAQRLFVALKATGCETELLLFPGEGHELTRSGRPRHRIQRFEAVLEWWRRHLPLS</sequence>
<accession>A0A1V9A4G4</accession>
<dbReference type="Pfam" id="PF00326">
    <property type="entry name" value="Peptidase_S9"/>
    <property type="match status" value="1"/>
</dbReference>
<organism evidence="5 6">
    <name type="scientific">Saccharomonospora piscinae</name>
    <dbReference type="NCBI Taxonomy" id="687388"/>
    <lineage>
        <taxon>Bacteria</taxon>
        <taxon>Bacillati</taxon>
        <taxon>Actinomycetota</taxon>
        <taxon>Actinomycetes</taxon>
        <taxon>Pseudonocardiales</taxon>
        <taxon>Pseudonocardiaceae</taxon>
        <taxon>Saccharomonospora</taxon>
    </lineage>
</organism>
<dbReference type="PANTHER" id="PTHR42776:SF27">
    <property type="entry name" value="DIPEPTIDYL PEPTIDASE FAMILY MEMBER 6"/>
    <property type="match status" value="1"/>
</dbReference>
<name>A0A1V9A4G4_SACPI</name>